<protein>
    <submittedName>
        <fullName evidence="2">Uncharacterized protein</fullName>
    </submittedName>
</protein>
<dbReference type="EMBL" id="CP039396">
    <property type="protein sequence ID" value="QCD42172.1"/>
    <property type="molecule type" value="Genomic_DNA"/>
</dbReference>
<accession>A0A4P7W2W5</accession>
<feature type="transmembrane region" description="Helical" evidence="1">
    <location>
        <begin position="36"/>
        <end position="56"/>
    </location>
</feature>
<dbReference type="KEGG" id="ddb:E7747_07730"/>
<keyword evidence="3" id="KW-1185">Reference proteome</keyword>
<dbReference type="RefSeq" id="WP_136415182.1">
    <property type="nucleotide sequence ID" value="NZ_CAXHQF010000003.1"/>
</dbReference>
<keyword evidence="1" id="KW-0472">Membrane</keyword>
<feature type="transmembrane region" description="Helical" evidence="1">
    <location>
        <begin position="12"/>
        <end position="30"/>
    </location>
</feature>
<dbReference type="Proteomes" id="UP000297149">
    <property type="component" value="Chromosome"/>
</dbReference>
<reference evidence="3" key="1">
    <citation type="submission" date="2019-02" db="EMBL/GenBank/DDBJ databases">
        <title>Isolation and identification of novel species under the genus Muribaculum.</title>
        <authorList>
            <person name="Miyake S."/>
            <person name="Ding Y."/>
            <person name="Low A."/>
            <person name="Soh M."/>
            <person name="Seedorf H."/>
        </authorList>
    </citation>
    <scope>NUCLEOTIDE SEQUENCE [LARGE SCALE GENOMIC DNA]</scope>
    <source>
        <strain evidence="3">H5</strain>
    </source>
</reference>
<proteinExistence type="predicted"/>
<dbReference type="AlphaFoldDB" id="A0A4P7W2W5"/>
<evidence type="ECO:0000313" key="3">
    <source>
        <dbReference type="Proteomes" id="UP000297149"/>
    </source>
</evidence>
<sequence length="69" mass="7549">MKKSTIQTHRHILGITLIIVAVALILYDFFSPPVGQLSNVTLILFAKIIAIAGSLMNIEIKKSCDNDPV</sequence>
<keyword evidence="1" id="KW-0812">Transmembrane</keyword>
<name>A0A4P7W2W5_9BACT</name>
<organism evidence="2 3">
    <name type="scientific">Duncaniella dubosii</name>
    <dbReference type="NCBI Taxonomy" id="2518971"/>
    <lineage>
        <taxon>Bacteria</taxon>
        <taxon>Pseudomonadati</taxon>
        <taxon>Bacteroidota</taxon>
        <taxon>Bacteroidia</taxon>
        <taxon>Bacteroidales</taxon>
        <taxon>Muribaculaceae</taxon>
        <taxon>Duncaniella</taxon>
    </lineage>
</organism>
<keyword evidence="1" id="KW-1133">Transmembrane helix</keyword>
<evidence type="ECO:0000256" key="1">
    <source>
        <dbReference type="SAM" id="Phobius"/>
    </source>
</evidence>
<evidence type="ECO:0000313" key="2">
    <source>
        <dbReference type="EMBL" id="QCD42172.1"/>
    </source>
</evidence>
<gene>
    <name evidence="2" type="ORF">E7747_07730</name>
</gene>